<evidence type="ECO:0000256" key="1">
    <source>
        <dbReference type="SAM" id="SignalP"/>
    </source>
</evidence>
<name>A0A6P4YN58_BRABE</name>
<reference evidence="3" key="1">
    <citation type="submission" date="2025-08" db="UniProtKB">
        <authorList>
            <consortium name="RefSeq"/>
        </authorList>
    </citation>
    <scope>IDENTIFICATION</scope>
    <source>
        <tissue evidence="3">Gonad</tissue>
    </source>
</reference>
<sequence length="111" mass="12185">MAHKVAVFILFAFILSVSMETGNAWKFMKRNKSSGSNIARKVKRAYDQNWVDDAINAGCTPHQEPCQRGTFCCPASGGRFGMCHLEKDGNNRCEYVIVEAGPDSQGPVGLD</sequence>
<dbReference type="Proteomes" id="UP000515135">
    <property type="component" value="Unplaced"/>
</dbReference>
<dbReference type="OrthoDB" id="10294856at2759"/>
<organism evidence="2 3">
    <name type="scientific">Branchiostoma belcheri</name>
    <name type="common">Amphioxus</name>
    <dbReference type="NCBI Taxonomy" id="7741"/>
    <lineage>
        <taxon>Eukaryota</taxon>
        <taxon>Metazoa</taxon>
        <taxon>Chordata</taxon>
        <taxon>Cephalochordata</taxon>
        <taxon>Leptocardii</taxon>
        <taxon>Amphioxiformes</taxon>
        <taxon>Branchiostomatidae</taxon>
        <taxon>Branchiostoma</taxon>
    </lineage>
</organism>
<keyword evidence="1" id="KW-0732">Signal</keyword>
<feature type="signal peptide" evidence="1">
    <location>
        <begin position="1"/>
        <end position="24"/>
    </location>
</feature>
<accession>A0A6P4YN58</accession>
<protein>
    <submittedName>
        <fullName evidence="3">Uncharacterized protein LOC109471077</fullName>
    </submittedName>
</protein>
<dbReference type="AlphaFoldDB" id="A0A6P4YN58"/>
<dbReference type="RefSeq" id="XP_019625828.1">
    <property type="nucleotide sequence ID" value="XM_019770269.1"/>
</dbReference>
<feature type="chain" id="PRO_5027746395" evidence="1">
    <location>
        <begin position="25"/>
        <end position="111"/>
    </location>
</feature>
<dbReference type="GeneID" id="109471077"/>
<evidence type="ECO:0000313" key="2">
    <source>
        <dbReference type="Proteomes" id="UP000515135"/>
    </source>
</evidence>
<dbReference type="KEGG" id="bbel:109471077"/>
<gene>
    <name evidence="3" type="primary">LOC109471077</name>
</gene>
<proteinExistence type="predicted"/>
<keyword evidence="2" id="KW-1185">Reference proteome</keyword>
<evidence type="ECO:0000313" key="3">
    <source>
        <dbReference type="RefSeq" id="XP_019625828.1"/>
    </source>
</evidence>